<protein>
    <submittedName>
        <fullName evidence="2">Uncharacterized protein</fullName>
    </submittedName>
</protein>
<accession>Q38A29</accession>
<evidence type="ECO:0000313" key="3">
    <source>
        <dbReference type="Proteomes" id="UP000008524"/>
    </source>
</evidence>
<gene>
    <name evidence="2" type="ORF">Tb10.20.0060</name>
</gene>
<dbReference type="EMBL" id="CM000208">
    <property type="protein sequence ID" value="EAN78341.1"/>
    <property type="molecule type" value="Genomic_DNA"/>
</dbReference>
<name>Q38A29_TRYB2</name>
<dbReference type="Proteomes" id="UP000008524">
    <property type="component" value="Chromosome 10"/>
</dbReference>
<evidence type="ECO:0000256" key="1">
    <source>
        <dbReference type="SAM" id="MobiDB-lite"/>
    </source>
</evidence>
<dbReference type="InParanoid" id="Q38A29"/>
<proteinExistence type="predicted"/>
<organism evidence="2 3">
    <name type="scientific">Trypanosoma brucei brucei (strain 927/4 GUTat10.1)</name>
    <dbReference type="NCBI Taxonomy" id="185431"/>
    <lineage>
        <taxon>Eukaryota</taxon>
        <taxon>Discoba</taxon>
        <taxon>Euglenozoa</taxon>
        <taxon>Kinetoplastea</taxon>
        <taxon>Metakinetoplastina</taxon>
        <taxon>Trypanosomatida</taxon>
        <taxon>Trypanosomatidae</taxon>
        <taxon>Trypanosoma</taxon>
    </lineage>
</organism>
<sequence length="64" mass="7268">MPFPGTRECGSTYMLSVFVLAFRFQPYTKRGYLHHLEGSNAPRATLLSPVSTGGEEKRQLDQHR</sequence>
<dbReference type="AlphaFoldDB" id="Q38A29"/>
<reference evidence="2 3" key="2">
    <citation type="journal article" date="2005" name="Science">
        <title>The genome of the African trypanosome Trypanosoma brucei.</title>
        <authorList>
            <person name="Berriman M."/>
            <person name="Ghedin E."/>
            <person name="Hertz-Fowler C."/>
            <person name="Blandin G."/>
            <person name="Renauld H."/>
            <person name="Bartholomeu D.C."/>
            <person name="Lennard N.J."/>
            <person name="Caler E."/>
            <person name="Hamlin N.E."/>
            <person name="Haas B."/>
            <person name="Bohme U."/>
            <person name="Hannick L."/>
            <person name="Aslett M.A."/>
            <person name="Shallom J."/>
            <person name="Marcello L."/>
            <person name="Hou L."/>
            <person name="Wickstead B."/>
            <person name="Alsmark U.C."/>
            <person name="Arrowsmith C."/>
            <person name="Atkin R.J."/>
            <person name="Barron A.J."/>
            <person name="Bringaud F."/>
            <person name="Brooks K."/>
            <person name="Carrington M."/>
            <person name="Cherevach I."/>
            <person name="Chillingworth T.J."/>
            <person name="Churcher C."/>
            <person name="Clark L.N."/>
            <person name="Corton C.H."/>
            <person name="Cronin A."/>
            <person name="Davies R.M."/>
            <person name="Doggett J."/>
            <person name="Djikeng A."/>
            <person name="Feldblyum T."/>
            <person name="Field M.C."/>
            <person name="Fraser A."/>
            <person name="Goodhead I."/>
            <person name="Hance Z."/>
            <person name="Harper D."/>
            <person name="Harris B.R."/>
            <person name="Hauser H."/>
            <person name="Hostetler J."/>
            <person name="Ivens A."/>
            <person name="Jagels K."/>
            <person name="Johnson D."/>
            <person name="Johnson J."/>
            <person name="Jones K."/>
            <person name="Kerhornou A.X."/>
            <person name="Koo H."/>
            <person name="Larke N."/>
            <person name="Landfear S."/>
            <person name="Larkin C."/>
            <person name="Leech V."/>
            <person name="Line A."/>
            <person name="Lord A."/>
            <person name="Macleod A."/>
            <person name="Mooney P.J."/>
            <person name="Moule S."/>
            <person name="Martin D.M."/>
            <person name="Morgan G.W."/>
            <person name="Mungall K."/>
            <person name="Norbertczak H."/>
            <person name="Ormond D."/>
            <person name="Pai G."/>
            <person name="Peacock C.S."/>
            <person name="Peterson J."/>
            <person name="Quail M.A."/>
            <person name="Rabbinowitsch E."/>
            <person name="Rajandream M.A."/>
            <person name="Reitter C."/>
            <person name="Salzberg S.L."/>
            <person name="Sanders M."/>
            <person name="Schobel S."/>
            <person name="Sharp S."/>
            <person name="Simmonds M."/>
            <person name="Simpson A.J."/>
            <person name="Tallon L."/>
            <person name="Turner C.M."/>
            <person name="Tait A."/>
            <person name="Tivey A.R."/>
            <person name="Van Aken S."/>
            <person name="Walker D."/>
            <person name="Wanless D."/>
            <person name="Wang S."/>
            <person name="White B."/>
            <person name="White O."/>
            <person name="Whitehead S."/>
            <person name="Woodward J."/>
            <person name="Wortman J."/>
            <person name="Adams M.D."/>
            <person name="Embley T.M."/>
            <person name="Gull K."/>
            <person name="Ullu E."/>
            <person name="Barry J.D."/>
            <person name="Fairlamb A.H."/>
            <person name="Opperdoes F."/>
            <person name="Barrell B.G."/>
            <person name="Donelson J.E."/>
            <person name="Hall N."/>
            <person name="Fraser C.M."/>
            <person name="Melville S.E."/>
            <person name="El-Sayed N.M."/>
        </authorList>
    </citation>
    <scope>NUCLEOTIDE SEQUENCE [LARGE SCALE GENOMIC DNA]</scope>
    <source>
        <strain evidence="2 3">927/4 GUTat10.1</strain>
    </source>
</reference>
<feature type="compositionally biased region" description="Basic and acidic residues" evidence="1">
    <location>
        <begin position="54"/>
        <end position="64"/>
    </location>
</feature>
<feature type="region of interest" description="Disordered" evidence="1">
    <location>
        <begin position="43"/>
        <end position="64"/>
    </location>
</feature>
<dbReference type="KEGG" id="tbr:Tb10.20.0060"/>
<evidence type="ECO:0000313" key="2">
    <source>
        <dbReference type="EMBL" id="EAN78341.1"/>
    </source>
</evidence>
<reference evidence="2 3" key="1">
    <citation type="journal article" date="2005" name="Science">
        <title>Comparative genomics of trypanosomatid parasitic protozoa.</title>
        <authorList>
            <person name="El-Sayed N.M."/>
            <person name="Myler P.J."/>
            <person name="Blandin G."/>
            <person name="Berriman M."/>
            <person name="Crabtree J."/>
            <person name="Aggarwal G."/>
            <person name="Caler E."/>
            <person name="Renauld H."/>
            <person name="Worthey E.A."/>
            <person name="Hertz-Fowler C."/>
            <person name="Ghedin E."/>
            <person name="Peacock C."/>
            <person name="Bartholomeu D.C."/>
            <person name="Haas B.J."/>
            <person name="Tran A.N."/>
            <person name="Wortman J.R."/>
            <person name="Alsmark U.C."/>
            <person name="Angiuoli S."/>
            <person name="Anupama A."/>
            <person name="Badger J."/>
            <person name="Bringaud F."/>
            <person name="Cadag E."/>
            <person name="Carlton J.M."/>
            <person name="Cerqueira G.C."/>
            <person name="Creasy T."/>
            <person name="Delcher A.L."/>
            <person name="Djikeng A."/>
            <person name="Embley T.M."/>
            <person name="Hauser C."/>
            <person name="Ivens A.C."/>
            <person name="Kummerfeld S.K."/>
            <person name="Pereira-Leal J.B."/>
            <person name="Nilsson D."/>
            <person name="Peterson J."/>
            <person name="Salzberg S.L."/>
            <person name="Shallom J."/>
            <person name="Silva J.C."/>
            <person name="Sundaram J."/>
            <person name="Westenberger S."/>
            <person name="White O."/>
            <person name="Melville S.E."/>
            <person name="Donelson J.E."/>
            <person name="Andersson B."/>
            <person name="Stuart K.D."/>
            <person name="Hall N."/>
        </authorList>
    </citation>
    <scope>NUCLEOTIDE SEQUENCE [LARGE SCALE GENOMIC DNA]</scope>
    <source>
        <strain evidence="2 3">927/4 GUTat10.1</strain>
    </source>
</reference>
<keyword evidence="3" id="KW-1185">Reference proteome</keyword>
<dbReference type="PaxDb" id="5691-EAN78341"/>
<dbReference type="RefSeq" id="XP_823169.1">
    <property type="nucleotide sequence ID" value="XM_818076.1"/>
</dbReference>
<dbReference type="GeneID" id="3662816"/>